<sequence>MKELKLTKEEKLILDQFEAGEFEEVPNMEEEIRRASGSGIPYQTLLSTLIHHYVTDKIKINL</sequence>
<dbReference type="Proteomes" id="UP000034172">
    <property type="component" value="Unassembled WGS sequence"/>
</dbReference>
<gene>
    <name evidence="1" type="ORF">UW41_C0005G0046</name>
</gene>
<organism evidence="1 2">
    <name type="scientific">Candidatus Collierbacteria bacterium GW2011_GWC2_44_18</name>
    <dbReference type="NCBI Taxonomy" id="1618392"/>
    <lineage>
        <taxon>Bacteria</taxon>
        <taxon>Candidatus Collieribacteriota</taxon>
    </lineage>
</organism>
<reference evidence="1 2" key="1">
    <citation type="journal article" date="2015" name="Nature">
        <title>rRNA introns, odd ribosomes, and small enigmatic genomes across a large radiation of phyla.</title>
        <authorList>
            <person name="Brown C.T."/>
            <person name="Hug L.A."/>
            <person name="Thomas B.C."/>
            <person name="Sharon I."/>
            <person name="Castelle C.J."/>
            <person name="Singh A."/>
            <person name="Wilkins M.J."/>
            <person name="Williams K.H."/>
            <person name="Banfield J.F."/>
        </authorList>
    </citation>
    <scope>NUCLEOTIDE SEQUENCE [LARGE SCALE GENOMIC DNA]</scope>
</reference>
<evidence type="ECO:0008006" key="3">
    <source>
        <dbReference type="Google" id="ProtNLM"/>
    </source>
</evidence>
<name>A0A0G1HS98_9BACT</name>
<dbReference type="EMBL" id="LCIE01000005">
    <property type="protein sequence ID" value="KKT49543.1"/>
    <property type="molecule type" value="Genomic_DNA"/>
</dbReference>
<comment type="caution">
    <text evidence="1">The sequence shown here is derived from an EMBL/GenBank/DDBJ whole genome shotgun (WGS) entry which is preliminary data.</text>
</comment>
<dbReference type="AlphaFoldDB" id="A0A0G1HS98"/>
<dbReference type="STRING" id="1618392.UW41_C0005G0046"/>
<protein>
    <recommendedName>
        <fullName evidence="3">Antitoxin</fullName>
    </recommendedName>
</protein>
<evidence type="ECO:0000313" key="2">
    <source>
        <dbReference type="Proteomes" id="UP000034172"/>
    </source>
</evidence>
<proteinExistence type="predicted"/>
<accession>A0A0G1HS98</accession>
<evidence type="ECO:0000313" key="1">
    <source>
        <dbReference type="EMBL" id="KKT49543.1"/>
    </source>
</evidence>